<dbReference type="SMART" id="SM00714">
    <property type="entry name" value="LITAF"/>
    <property type="match status" value="1"/>
</dbReference>
<comment type="subcellular location">
    <subcellularLocation>
        <location evidence="2">Endosome membrane</location>
        <topology evidence="2">Peripheral membrane protein</topology>
    </subcellularLocation>
    <subcellularLocation>
        <location evidence="1">Late endosome membrane</location>
    </subcellularLocation>
    <subcellularLocation>
        <location evidence="3">Lysosome membrane</location>
        <topology evidence="3">Peripheral membrane protein</topology>
        <orientation evidence="3">Cytoplasmic side</orientation>
    </subcellularLocation>
</comment>
<keyword evidence="5" id="KW-0479">Metal-binding</keyword>
<evidence type="ECO:0000256" key="3">
    <source>
        <dbReference type="ARBA" id="ARBA00004630"/>
    </source>
</evidence>
<organism evidence="11 12">
    <name type="scientific">Arctia plantaginis</name>
    <name type="common">Wood tiger moth</name>
    <name type="synonym">Phalaena plantaginis</name>
    <dbReference type="NCBI Taxonomy" id="874455"/>
    <lineage>
        <taxon>Eukaryota</taxon>
        <taxon>Metazoa</taxon>
        <taxon>Ecdysozoa</taxon>
        <taxon>Arthropoda</taxon>
        <taxon>Hexapoda</taxon>
        <taxon>Insecta</taxon>
        <taxon>Pterygota</taxon>
        <taxon>Neoptera</taxon>
        <taxon>Endopterygota</taxon>
        <taxon>Lepidoptera</taxon>
        <taxon>Glossata</taxon>
        <taxon>Ditrysia</taxon>
        <taxon>Noctuoidea</taxon>
        <taxon>Erebidae</taxon>
        <taxon>Arctiinae</taxon>
        <taxon>Arctia</taxon>
    </lineage>
</organism>
<dbReference type="PROSITE" id="PS51837">
    <property type="entry name" value="LITAF"/>
    <property type="match status" value="1"/>
</dbReference>
<evidence type="ECO:0000313" key="11">
    <source>
        <dbReference type="EMBL" id="CAB3258138.1"/>
    </source>
</evidence>
<evidence type="ECO:0000256" key="4">
    <source>
        <dbReference type="ARBA" id="ARBA00005975"/>
    </source>
</evidence>
<dbReference type="OrthoDB" id="5599753at2759"/>
<evidence type="ECO:0000256" key="8">
    <source>
        <dbReference type="SAM" id="MobiDB-lite"/>
    </source>
</evidence>
<gene>
    <name evidence="10" type="ORF">APLA_LOCUS15693</name>
    <name evidence="11" type="ORF">APLA_LOCUS16351</name>
</gene>
<protein>
    <recommendedName>
        <fullName evidence="9">LITAF domain-containing protein</fullName>
    </recommendedName>
</protein>
<evidence type="ECO:0000313" key="10">
    <source>
        <dbReference type="EMBL" id="CAB3256671.1"/>
    </source>
</evidence>
<feature type="compositionally biased region" description="Polar residues" evidence="8">
    <location>
        <begin position="22"/>
        <end position="35"/>
    </location>
</feature>
<keyword evidence="12" id="KW-1185">Reference proteome</keyword>
<dbReference type="PANTHER" id="PTHR23292">
    <property type="entry name" value="LIPOPOLYSACCHARIDE-INDUCED TUMOR NECROSIS FACTOR-ALPHA FACTOR"/>
    <property type="match status" value="1"/>
</dbReference>
<evidence type="ECO:0000256" key="7">
    <source>
        <dbReference type="ARBA" id="ARBA00023136"/>
    </source>
</evidence>
<dbReference type="GO" id="GO:0005765">
    <property type="term" value="C:lysosomal membrane"/>
    <property type="evidence" value="ECO:0007669"/>
    <property type="project" value="UniProtKB-SubCell"/>
</dbReference>
<dbReference type="Proteomes" id="UP000494256">
    <property type="component" value="Unassembled WGS sequence"/>
</dbReference>
<dbReference type="EMBL" id="CADEBD010000494">
    <property type="protein sequence ID" value="CAB3256671.1"/>
    <property type="molecule type" value="Genomic_DNA"/>
</dbReference>
<proteinExistence type="inferred from homology"/>
<dbReference type="GO" id="GO:0031902">
    <property type="term" value="C:late endosome membrane"/>
    <property type="evidence" value="ECO:0007669"/>
    <property type="project" value="UniProtKB-SubCell"/>
</dbReference>
<sequence>MEHKDTRIGPRPDNPPPYSVEPPSQTSYPAETPGQTAFVAQPPGQTSFSAVPPGSYQYATVVPPGSVPFTAAPQQGQPHVYIATQPRAGAVVHTVIVQQMSPVPTSMVCKSCNVQIVTRVEMNPTIRTHLFAMMLCLIGCWPLACVPYCIDSCYNSDHYCPNCNAYIGSYIN</sequence>
<dbReference type="Pfam" id="PF10601">
    <property type="entry name" value="zf-LITAF-like"/>
    <property type="match status" value="1"/>
</dbReference>
<dbReference type="InterPro" id="IPR006629">
    <property type="entry name" value="LITAF"/>
</dbReference>
<evidence type="ECO:0000256" key="6">
    <source>
        <dbReference type="ARBA" id="ARBA00022833"/>
    </source>
</evidence>
<evidence type="ECO:0000256" key="5">
    <source>
        <dbReference type="ARBA" id="ARBA00022723"/>
    </source>
</evidence>
<dbReference type="Proteomes" id="UP000494106">
    <property type="component" value="Unassembled WGS sequence"/>
</dbReference>
<keyword evidence="7" id="KW-0472">Membrane</keyword>
<feature type="compositionally biased region" description="Basic and acidic residues" evidence="8">
    <location>
        <begin position="1"/>
        <end position="10"/>
    </location>
</feature>
<accession>A0A8S1B8P1</accession>
<dbReference type="AlphaFoldDB" id="A0A8S1B8P1"/>
<dbReference type="GO" id="GO:0008270">
    <property type="term" value="F:zinc ion binding"/>
    <property type="evidence" value="ECO:0007669"/>
    <property type="project" value="TreeGrafter"/>
</dbReference>
<evidence type="ECO:0000313" key="13">
    <source>
        <dbReference type="Proteomes" id="UP000494256"/>
    </source>
</evidence>
<feature type="region of interest" description="Disordered" evidence="8">
    <location>
        <begin position="1"/>
        <end position="44"/>
    </location>
</feature>
<evidence type="ECO:0000256" key="1">
    <source>
        <dbReference type="ARBA" id="ARBA00004414"/>
    </source>
</evidence>
<evidence type="ECO:0000313" key="12">
    <source>
        <dbReference type="Proteomes" id="UP000494106"/>
    </source>
</evidence>
<keyword evidence="6" id="KW-0862">Zinc</keyword>
<name>A0A8S1B8P1_ARCPL</name>
<feature type="domain" description="LITAF" evidence="9">
    <location>
        <begin position="87"/>
        <end position="172"/>
    </location>
</feature>
<dbReference type="PANTHER" id="PTHR23292:SF14">
    <property type="entry name" value="FI16615P1-RELATED"/>
    <property type="match status" value="1"/>
</dbReference>
<comment type="similarity">
    <text evidence="4">Belongs to the CDIP1/LITAF family.</text>
</comment>
<dbReference type="InterPro" id="IPR037519">
    <property type="entry name" value="LITAF_fam"/>
</dbReference>
<evidence type="ECO:0000256" key="2">
    <source>
        <dbReference type="ARBA" id="ARBA00004481"/>
    </source>
</evidence>
<dbReference type="EMBL" id="CADEBC010000596">
    <property type="protein sequence ID" value="CAB3258138.1"/>
    <property type="molecule type" value="Genomic_DNA"/>
</dbReference>
<comment type="caution">
    <text evidence="11">The sequence shown here is derived from an EMBL/GenBank/DDBJ whole genome shotgun (WGS) entry which is preliminary data.</text>
</comment>
<reference evidence="12 13" key="1">
    <citation type="submission" date="2020-04" db="EMBL/GenBank/DDBJ databases">
        <authorList>
            <person name="Wallbank WR R."/>
            <person name="Pardo Diaz C."/>
            <person name="Kozak K."/>
            <person name="Martin S."/>
            <person name="Jiggins C."/>
            <person name="Moest M."/>
            <person name="Warren A I."/>
            <person name="Byers J.R.P. K."/>
            <person name="Montejo-Kovacevich G."/>
            <person name="Yen C E."/>
        </authorList>
    </citation>
    <scope>NUCLEOTIDE SEQUENCE [LARGE SCALE GENOMIC DNA]</scope>
</reference>
<evidence type="ECO:0000259" key="9">
    <source>
        <dbReference type="PROSITE" id="PS51837"/>
    </source>
</evidence>